<dbReference type="GO" id="GO:0008173">
    <property type="term" value="F:RNA methyltransferase activity"/>
    <property type="evidence" value="ECO:0007669"/>
    <property type="project" value="InterPro"/>
</dbReference>
<dbReference type="AlphaFoldDB" id="A0AAV7JTK0"/>
<comment type="similarity">
    <text evidence="5">Belongs to the class I-like SAM-binding methyltransferase superfamily. RsmB/NOP family.</text>
</comment>
<dbReference type="Proteomes" id="UP001165289">
    <property type="component" value="Unassembled WGS sequence"/>
</dbReference>
<evidence type="ECO:0000256" key="4">
    <source>
        <dbReference type="ARBA" id="ARBA00022884"/>
    </source>
</evidence>
<dbReference type="InterPro" id="IPR029063">
    <property type="entry name" value="SAM-dependent_MTases_sf"/>
</dbReference>
<dbReference type="InterPro" id="IPR001678">
    <property type="entry name" value="MeTrfase_RsmB-F_NOP2_dom"/>
</dbReference>
<name>A0AAV7JTK0_9METZ</name>
<dbReference type="Gene3D" id="3.40.50.150">
    <property type="entry name" value="Vaccinia Virus protein VP39"/>
    <property type="match status" value="1"/>
</dbReference>
<dbReference type="GO" id="GO:0003723">
    <property type="term" value="F:RNA binding"/>
    <property type="evidence" value="ECO:0007669"/>
    <property type="project" value="UniProtKB-UniRule"/>
</dbReference>
<evidence type="ECO:0000256" key="3">
    <source>
        <dbReference type="ARBA" id="ARBA00022691"/>
    </source>
</evidence>
<gene>
    <name evidence="7" type="ORF">LOD99_7282</name>
</gene>
<feature type="active site" description="Nucleophile" evidence="5">
    <location>
        <position position="353"/>
    </location>
</feature>
<dbReference type="GO" id="GO:0005730">
    <property type="term" value="C:nucleolus"/>
    <property type="evidence" value="ECO:0007669"/>
    <property type="project" value="TreeGrafter"/>
</dbReference>
<dbReference type="GO" id="GO:0070475">
    <property type="term" value="P:rRNA base methylation"/>
    <property type="evidence" value="ECO:0007669"/>
    <property type="project" value="TreeGrafter"/>
</dbReference>
<dbReference type="Pfam" id="PF01189">
    <property type="entry name" value="Methyltr_RsmB-F"/>
    <property type="match status" value="1"/>
</dbReference>
<protein>
    <submittedName>
        <fullName evidence="7">28S rRNA (Cytosine-C(5))-methyltransferase isoform X3-like</fullName>
    </submittedName>
</protein>
<dbReference type="Pfam" id="PF21153">
    <property type="entry name" value="NSUN5_N"/>
    <property type="match status" value="1"/>
</dbReference>
<dbReference type="InterPro" id="IPR049560">
    <property type="entry name" value="MeTrfase_RsmB-F_NOP2_cat"/>
</dbReference>
<feature type="binding site" evidence="5">
    <location>
        <position position="298"/>
    </location>
    <ligand>
        <name>S-adenosyl-L-methionine</name>
        <dbReference type="ChEBI" id="CHEBI:59789"/>
    </ligand>
</feature>
<keyword evidence="4 5" id="KW-0694">RNA-binding</keyword>
<evidence type="ECO:0000256" key="2">
    <source>
        <dbReference type="ARBA" id="ARBA00022679"/>
    </source>
</evidence>
<dbReference type="PRINTS" id="PR02008">
    <property type="entry name" value="RCMTFAMILY"/>
</dbReference>
<organism evidence="7 8">
    <name type="scientific">Oopsacas minuta</name>
    <dbReference type="NCBI Taxonomy" id="111878"/>
    <lineage>
        <taxon>Eukaryota</taxon>
        <taxon>Metazoa</taxon>
        <taxon>Porifera</taxon>
        <taxon>Hexactinellida</taxon>
        <taxon>Hexasterophora</taxon>
        <taxon>Lyssacinosida</taxon>
        <taxon>Leucopsacidae</taxon>
        <taxon>Oopsacas</taxon>
    </lineage>
</organism>
<proteinExistence type="inferred from homology"/>
<feature type="binding site" evidence="5">
    <location>
        <position position="253"/>
    </location>
    <ligand>
        <name>S-adenosyl-L-methionine</name>
        <dbReference type="ChEBI" id="CHEBI:59789"/>
    </ligand>
</feature>
<keyword evidence="3 5" id="KW-0949">S-adenosyl-L-methionine</keyword>
<evidence type="ECO:0000313" key="8">
    <source>
        <dbReference type="Proteomes" id="UP001165289"/>
    </source>
</evidence>
<dbReference type="Gene3D" id="3.30.70.1170">
    <property type="entry name" value="Sun protein, domain 3"/>
    <property type="match status" value="1"/>
</dbReference>
<keyword evidence="1 5" id="KW-0489">Methyltransferase</keyword>
<feature type="domain" description="SAM-dependent MTase RsmB/NOP-type" evidence="6">
    <location>
        <begin position="123"/>
        <end position="420"/>
    </location>
</feature>
<dbReference type="PANTHER" id="PTHR22807:SF4">
    <property type="entry name" value="28S RRNA (CYTOSINE-C(5))-METHYLTRANSFERASE"/>
    <property type="match status" value="1"/>
</dbReference>
<reference evidence="7 8" key="1">
    <citation type="journal article" date="2023" name="BMC Biol.">
        <title>The compact genome of the sponge Oopsacas minuta (Hexactinellida) is lacking key metazoan core genes.</title>
        <authorList>
            <person name="Santini S."/>
            <person name="Schenkelaars Q."/>
            <person name="Jourda C."/>
            <person name="Duchesne M."/>
            <person name="Belahbib H."/>
            <person name="Rocher C."/>
            <person name="Selva M."/>
            <person name="Riesgo A."/>
            <person name="Vervoort M."/>
            <person name="Leys S.P."/>
            <person name="Kodjabachian L."/>
            <person name="Le Bivic A."/>
            <person name="Borchiellini C."/>
            <person name="Claverie J.M."/>
            <person name="Renard E."/>
        </authorList>
    </citation>
    <scope>NUCLEOTIDE SEQUENCE [LARGE SCALE GENOMIC DNA]</scope>
    <source>
        <strain evidence="7">SPO-2</strain>
    </source>
</reference>
<feature type="binding site" evidence="5">
    <location>
        <begin position="229"/>
        <end position="235"/>
    </location>
    <ligand>
        <name>S-adenosyl-L-methionine</name>
        <dbReference type="ChEBI" id="CHEBI:59789"/>
    </ligand>
</feature>
<dbReference type="InterPro" id="IPR048889">
    <property type="entry name" value="NSUN5_RCM1_N"/>
</dbReference>
<keyword evidence="8" id="KW-1185">Reference proteome</keyword>
<dbReference type="CDD" id="cd02440">
    <property type="entry name" value="AdoMet_MTases"/>
    <property type="match status" value="1"/>
</dbReference>
<dbReference type="PANTHER" id="PTHR22807">
    <property type="entry name" value="NOP2 YEAST -RELATED NOL1/NOP2/FMU SUN DOMAIN-CONTAINING"/>
    <property type="match status" value="1"/>
</dbReference>
<accession>A0AAV7JTK0</accession>
<feature type="binding site" evidence="5">
    <location>
        <position position="280"/>
    </location>
    <ligand>
        <name>S-adenosyl-L-methionine</name>
        <dbReference type="ChEBI" id="CHEBI:59789"/>
    </ligand>
</feature>
<keyword evidence="2 5" id="KW-0808">Transferase</keyword>
<evidence type="ECO:0000259" key="6">
    <source>
        <dbReference type="PROSITE" id="PS51686"/>
    </source>
</evidence>
<dbReference type="PROSITE" id="PS51686">
    <property type="entry name" value="SAM_MT_RSMB_NOP"/>
    <property type="match status" value="1"/>
</dbReference>
<evidence type="ECO:0000256" key="5">
    <source>
        <dbReference type="PROSITE-ProRule" id="PRU01023"/>
    </source>
</evidence>
<evidence type="ECO:0000256" key="1">
    <source>
        <dbReference type="ARBA" id="ARBA00022603"/>
    </source>
</evidence>
<dbReference type="SUPFAM" id="SSF53335">
    <property type="entry name" value="S-adenosyl-L-methionine-dependent methyltransferases"/>
    <property type="match status" value="1"/>
</dbReference>
<dbReference type="InterPro" id="IPR023267">
    <property type="entry name" value="RCMT"/>
</dbReference>
<dbReference type="EMBL" id="JAKMXF010000299">
    <property type="protein sequence ID" value="KAI6652266.1"/>
    <property type="molecule type" value="Genomic_DNA"/>
</dbReference>
<evidence type="ECO:0000313" key="7">
    <source>
        <dbReference type="EMBL" id="KAI6652266.1"/>
    </source>
</evidence>
<sequence>MAFEYKIGGEILRKFIEKEGSLESLIFKSKFRNLKEKPLSLKKRIFALVINTLKNYELIEKLIKYAKMDEILSIPIPHYSLVLMTYDLLFRKAISGGGQWKREVLKYKNELRTQFEAIRTSVTEATEIVILPRYVRVNTLMTTLEECQNVLKRENFIFLGELKATTQFNKDFTYFNDHTIPNLLVFSRNATKYLQPIVEKGYLIFQDKASCIPAHILAPAKNSVIIDACAAPGNKTSFLASLLNKTGKIYAFDIDKHRLNEMKKNLKRWEATYVEAIRHDFLKVKPSDYTDVEYILVDPSCSGSGMANRVDQPIQDKSNELSMRLGKLQNFQVMALKHALSFPSVQKVVYSTCSIYQEENEMVVKEALESYAESFNLEFILPEWESRGKNESFEYGHYCLRASPENDRTIGFFVALFKRKNIQKI</sequence>
<comment type="caution">
    <text evidence="7">The sequence shown here is derived from an EMBL/GenBank/DDBJ whole genome shotgun (WGS) entry which is preliminary data.</text>
</comment>
<dbReference type="Pfam" id="PF21148">
    <property type="entry name" value="NSUN5_fdxn-like"/>
    <property type="match status" value="1"/>
</dbReference>
<dbReference type="InterPro" id="IPR049561">
    <property type="entry name" value="NSUN5_7_fdxn-like"/>
</dbReference>